<name>A0A9D2KLT2_9BACT</name>
<dbReference type="EMBL" id="DXAN01000003">
    <property type="protein sequence ID" value="HJA07818.1"/>
    <property type="molecule type" value="Genomic_DNA"/>
</dbReference>
<dbReference type="AlphaFoldDB" id="A0A9D2KLT2"/>
<organism evidence="1 2">
    <name type="scientific">Candidatus Mailhella merdigallinarum</name>
    <dbReference type="NCBI Taxonomy" id="2838658"/>
    <lineage>
        <taxon>Bacteria</taxon>
        <taxon>Pseudomonadati</taxon>
        <taxon>Thermodesulfobacteriota</taxon>
        <taxon>Desulfovibrionia</taxon>
        <taxon>Desulfovibrionales</taxon>
        <taxon>Desulfovibrionaceae</taxon>
        <taxon>Mailhella</taxon>
    </lineage>
</organism>
<evidence type="ECO:0000313" key="1">
    <source>
        <dbReference type="EMBL" id="HJA07818.1"/>
    </source>
</evidence>
<proteinExistence type="predicted"/>
<dbReference type="Proteomes" id="UP000824225">
    <property type="component" value="Unassembled WGS sequence"/>
</dbReference>
<evidence type="ECO:0000313" key="2">
    <source>
        <dbReference type="Proteomes" id="UP000824225"/>
    </source>
</evidence>
<sequence length="44" mass="4914">MLIDAFIKNVKPADKPKKYADGGGLFLYVSVSGSKLRRKVYIII</sequence>
<reference evidence="1" key="1">
    <citation type="journal article" date="2021" name="PeerJ">
        <title>Extensive microbial diversity within the chicken gut microbiome revealed by metagenomics and culture.</title>
        <authorList>
            <person name="Gilroy R."/>
            <person name="Ravi A."/>
            <person name="Getino M."/>
            <person name="Pursley I."/>
            <person name="Horton D.L."/>
            <person name="Alikhan N.F."/>
            <person name="Baker D."/>
            <person name="Gharbi K."/>
            <person name="Hall N."/>
            <person name="Watson M."/>
            <person name="Adriaenssens E.M."/>
            <person name="Foster-Nyarko E."/>
            <person name="Jarju S."/>
            <person name="Secka A."/>
            <person name="Antonio M."/>
            <person name="Oren A."/>
            <person name="Chaudhuri R.R."/>
            <person name="La Ragione R."/>
            <person name="Hildebrand F."/>
            <person name="Pallen M.J."/>
        </authorList>
    </citation>
    <scope>NUCLEOTIDE SEQUENCE</scope>
    <source>
        <strain evidence="1">CHK186-16707</strain>
    </source>
</reference>
<reference evidence="1" key="2">
    <citation type="submission" date="2021-04" db="EMBL/GenBank/DDBJ databases">
        <authorList>
            <person name="Gilroy R."/>
        </authorList>
    </citation>
    <scope>NUCLEOTIDE SEQUENCE</scope>
    <source>
        <strain evidence="1">CHK186-16707</strain>
    </source>
</reference>
<comment type="caution">
    <text evidence="1">The sequence shown here is derived from an EMBL/GenBank/DDBJ whole genome shotgun (WGS) entry which is preliminary data.</text>
</comment>
<accession>A0A9D2KLT2</accession>
<dbReference type="Gene3D" id="3.30.160.390">
    <property type="entry name" value="Integrase, DNA-binding domain"/>
    <property type="match status" value="1"/>
</dbReference>
<keyword evidence="1" id="KW-0238">DNA-binding</keyword>
<gene>
    <name evidence="1" type="ORF">H9962_01305</name>
</gene>
<protein>
    <submittedName>
        <fullName evidence="1">Arm DNA-binding domain-containing protein</fullName>
    </submittedName>
</protein>
<dbReference type="GO" id="GO:0003677">
    <property type="term" value="F:DNA binding"/>
    <property type="evidence" value="ECO:0007669"/>
    <property type="project" value="UniProtKB-KW"/>
</dbReference>
<dbReference type="InterPro" id="IPR038488">
    <property type="entry name" value="Integrase_DNA-bd_sf"/>
</dbReference>